<name>A0ABD6D6E6_9EURY</name>
<dbReference type="SMART" id="SM00382">
    <property type="entry name" value="AAA"/>
    <property type="match status" value="1"/>
</dbReference>
<gene>
    <name evidence="3" type="ORF">ACFSBW_07950</name>
</gene>
<dbReference type="EMBL" id="JBHUDM010000002">
    <property type="protein sequence ID" value="MFD1641805.1"/>
    <property type="molecule type" value="Genomic_DNA"/>
</dbReference>
<evidence type="ECO:0000313" key="4">
    <source>
        <dbReference type="Proteomes" id="UP001597052"/>
    </source>
</evidence>
<dbReference type="InterPro" id="IPR052934">
    <property type="entry name" value="Methyl-DNA_Rec/Restrict_Enz"/>
</dbReference>
<proteinExistence type="predicted"/>
<dbReference type="Pfam" id="PF07728">
    <property type="entry name" value="AAA_5"/>
    <property type="match status" value="1"/>
</dbReference>
<protein>
    <submittedName>
        <fullName evidence="3">AAA family ATPase</fullName>
    </submittedName>
</protein>
<dbReference type="SUPFAM" id="SSF52540">
    <property type="entry name" value="P-loop containing nucleoside triphosphate hydrolases"/>
    <property type="match status" value="1"/>
</dbReference>
<feature type="region of interest" description="Disordered" evidence="1">
    <location>
        <begin position="111"/>
        <end position="141"/>
    </location>
</feature>
<comment type="caution">
    <text evidence="3">The sequence shown here is derived from an EMBL/GenBank/DDBJ whole genome shotgun (WGS) entry which is preliminary data.</text>
</comment>
<dbReference type="Gene3D" id="3.40.50.300">
    <property type="entry name" value="P-loop containing nucleotide triphosphate hydrolases"/>
    <property type="match status" value="1"/>
</dbReference>
<dbReference type="AlphaFoldDB" id="A0ABD6D6E6"/>
<dbReference type="PANTHER" id="PTHR37291:SF1">
    <property type="entry name" value="TYPE IV METHYL-DIRECTED RESTRICTION ENZYME ECOKMCRB SUBUNIT"/>
    <property type="match status" value="1"/>
</dbReference>
<dbReference type="InterPro" id="IPR036390">
    <property type="entry name" value="WH_DNA-bd_sf"/>
</dbReference>
<sequence length="1188" mass="133147">MVEDSDRSDAFLNELLDQYLPAKWDDSPSREKQIMAVTQVFLEDTDPNESTKERRHTAQKRIAEDSGVVISTIQAKCGRETWEDSVEDSSSVHAEYFDPALEKVEAAWRDDQQGQLERTGKDSSENNLSTPDDSFGGGSDGRRMTVDRFFGGVESRLSNLRSLLQYVADATPNESELEEWFHAELNEEGDSTIQKYLSFQRSIGMLERTDREYRLSSRAEEYLETENRDVVFDALVENVDGFETILYSLESGPKSKDEIQEAMQTQYPDHRLPWGVVVRHVEWLESLGAVTKQDGVYSVTEYGESLLGDEQGTRVWIEKTSVEGHQYKQEGELRLGNAIYSPSQDSGGYDRYATMREASVGDFVIHLLQDVEQVVGVSQISSELETDFEGLPEFDWSEEQEGYRRLLTNYREFDTPIDVRGELLDEETFEKSLQEIRAEYSKIFYNQNRGFVQGGYFTQCPPELLDLFVTVSDELAAALEELDFPLESLPSHRFGPADEYETVAAAESDILKRVKTAPGESNWLADQLGETIVRDWTDALRGLEPGSVVSVERSTKLTQIRGLYADVKEQLEAQAVTLQSGSLNHLSPSETLFVVFLRELQEHAGEQSNANQVKIKLVLREEYEIETPDNTGGSSGAGLENPGHPLVDHLSTSDVEVYKFTAPPDYWLTTFEYAALSFERDEREAWNKLNQGDIILFHSRSNPSWEDLEAQESGLIGGGIVRTTTSKSDTESWWYDEHEGGPKGNSFPLLVVFERLFTTGQLNEVDLTTQVVEKTAAQVSAELQSVTRNLVPFDRADEICREVSGKGFPRHRVIESLGTGTEQSRGVALTDVLAGRVTEVPPVALHKPFTGSLPDSILDGLYFPDGEGKEILEQIQVALQTGKHLILTGPPGTGKTEIARRVCEYLESEYPYLFSGSQMTTATADWSTFDTVGGYMPDGDSSTDNALEFSPGLILNRLKQRQDATQLNEPLVIDELNRADIDKAFGQLFTVLSGQPVQLPYTRDDVEISLAPAEQSLNAPAPHQYVIPASWRLFATLNTYDKTSLYEMSYAFMRRFAFIRVPAPTLPTDSAALQGMMREYAGRWNINIEDAELLSVGKVWRATNSAVEDRSVGPAVVRDILAAMEAHRTASASIRLTQAVISFICPQLEGVRKREDILREIARVQPIDETLLDDAARDMLQVTISENE</sequence>
<dbReference type="InterPro" id="IPR003593">
    <property type="entry name" value="AAA+_ATPase"/>
</dbReference>
<reference evidence="3 4" key="1">
    <citation type="journal article" date="2019" name="Int. J. Syst. Evol. Microbiol.">
        <title>The Global Catalogue of Microorganisms (GCM) 10K type strain sequencing project: providing services to taxonomists for standard genome sequencing and annotation.</title>
        <authorList>
            <consortium name="The Broad Institute Genomics Platform"/>
            <consortium name="The Broad Institute Genome Sequencing Center for Infectious Disease"/>
            <person name="Wu L."/>
            <person name="Ma J."/>
        </authorList>
    </citation>
    <scope>NUCLEOTIDE SEQUENCE [LARGE SCALE GENOMIC DNA]</scope>
    <source>
        <strain evidence="3 4">CGMCC 1.10593</strain>
    </source>
</reference>
<feature type="compositionally biased region" description="Basic and acidic residues" evidence="1">
    <location>
        <begin position="111"/>
        <end position="124"/>
    </location>
</feature>
<feature type="region of interest" description="Disordered" evidence="1">
    <location>
        <begin position="41"/>
        <end position="60"/>
    </location>
</feature>
<evidence type="ECO:0000259" key="2">
    <source>
        <dbReference type="SMART" id="SM00382"/>
    </source>
</evidence>
<dbReference type="InterPro" id="IPR011704">
    <property type="entry name" value="ATPase_dyneun-rel_AAA"/>
</dbReference>
<organism evidence="3 4">
    <name type="scientific">Halohasta litorea</name>
    <dbReference type="NCBI Taxonomy" id="869891"/>
    <lineage>
        <taxon>Archaea</taxon>
        <taxon>Methanobacteriati</taxon>
        <taxon>Methanobacteriota</taxon>
        <taxon>Stenosarchaea group</taxon>
        <taxon>Halobacteria</taxon>
        <taxon>Halobacteriales</taxon>
        <taxon>Haloferacaceae</taxon>
        <taxon>Halohasta</taxon>
    </lineage>
</organism>
<keyword evidence="4" id="KW-1185">Reference proteome</keyword>
<feature type="domain" description="AAA+ ATPase" evidence="2">
    <location>
        <begin position="881"/>
        <end position="1012"/>
    </location>
</feature>
<dbReference type="InterPro" id="IPR027417">
    <property type="entry name" value="P-loop_NTPase"/>
</dbReference>
<evidence type="ECO:0000256" key="1">
    <source>
        <dbReference type="SAM" id="MobiDB-lite"/>
    </source>
</evidence>
<dbReference type="Proteomes" id="UP001597052">
    <property type="component" value="Unassembled WGS sequence"/>
</dbReference>
<dbReference type="RefSeq" id="WP_256395814.1">
    <property type="nucleotide sequence ID" value="NZ_JANHDJ010000002.1"/>
</dbReference>
<accession>A0ABD6D6E6</accession>
<dbReference type="PANTHER" id="PTHR37291">
    <property type="entry name" value="5-METHYLCYTOSINE-SPECIFIC RESTRICTION ENZYME B"/>
    <property type="match status" value="1"/>
</dbReference>
<dbReference type="SUPFAM" id="SSF46785">
    <property type="entry name" value="Winged helix' DNA-binding domain"/>
    <property type="match status" value="1"/>
</dbReference>
<evidence type="ECO:0000313" key="3">
    <source>
        <dbReference type="EMBL" id="MFD1641805.1"/>
    </source>
</evidence>
<dbReference type="CDD" id="cd00009">
    <property type="entry name" value="AAA"/>
    <property type="match status" value="1"/>
</dbReference>